<reference evidence="1" key="1">
    <citation type="submission" date="2014-12" db="EMBL/GenBank/DDBJ databases">
        <title>Insight into the proteome of Arion vulgaris.</title>
        <authorList>
            <person name="Aradska J."/>
            <person name="Bulat T."/>
            <person name="Smidak R."/>
            <person name="Sarate P."/>
            <person name="Gangsoo J."/>
            <person name="Sialana F."/>
            <person name="Bilban M."/>
            <person name="Lubec G."/>
        </authorList>
    </citation>
    <scope>NUCLEOTIDE SEQUENCE</scope>
    <source>
        <tissue evidence="1">Skin</tissue>
    </source>
</reference>
<gene>
    <name evidence="1" type="primary">ORF76373</name>
</gene>
<evidence type="ECO:0000313" key="1">
    <source>
        <dbReference type="EMBL" id="CEK70963.1"/>
    </source>
</evidence>
<proteinExistence type="predicted"/>
<organism evidence="1">
    <name type="scientific">Arion vulgaris</name>
    <dbReference type="NCBI Taxonomy" id="1028688"/>
    <lineage>
        <taxon>Eukaryota</taxon>
        <taxon>Metazoa</taxon>
        <taxon>Spiralia</taxon>
        <taxon>Lophotrochozoa</taxon>
        <taxon>Mollusca</taxon>
        <taxon>Gastropoda</taxon>
        <taxon>Heterobranchia</taxon>
        <taxon>Euthyneura</taxon>
        <taxon>Panpulmonata</taxon>
        <taxon>Eupulmonata</taxon>
        <taxon>Stylommatophora</taxon>
        <taxon>Helicina</taxon>
        <taxon>Arionoidea</taxon>
        <taxon>Arionidae</taxon>
        <taxon>Arion</taxon>
    </lineage>
</organism>
<feature type="non-terminal residue" evidence="1">
    <location>
        <position position="1"/>
    </location>
</feature>
<dbReference type="AlphaFoldDB" id="A0A0B6ZR02"/>
<sequence>AFEEEEGINSSRLITPFLTNIQVDEQTKKLQKKTVFMAENTDFIKQNNHHRSLGIT</sequence>
<dbReference type="EMBL" id="HACG01024098">
    <property type="protein sequence ID" value="CEK70963.1"/>
    <property type="molecule type" value="Transcribed_RNA"/>
</dbReference>
<protein>
    <submittedName>
        <fullName evidence="1">Uncharacterized protein</fullName>
    </submittedName>
</protein>
<accession>A0A0B6ZR02</accession>
<name>A0A0B6ZR02_9EUPU</name>